<protein>
    <submittedName>
        <fullName evidence="2">Amino acid ABC transporter substrate-binding protein</fullName>
    </submittedName>
</protein>
<sequence>MLVSVLSATLITATSAVVGNLAFATTIKEPAVEAASNLPHSVLRLPNVHPGRDPIYAYAKQVLTMALDATADEYGTFELIVSEQEVAQERQLRSLEHSMLDVTWSVTSIEREKQHKAIRIPLMGGLFGMRTLFIRANDTRFNDPLSLAALKTMRAVQGYDWPDTRIFRHNNIPVLETTYRASFRIVAEGFADMFPRSVLEIQNEWDNLSPGDNLAIEPHLVIHYDSPMFFFVSSDREDLATRIAKGLLILLETGELQQSLYALEVYKQSLALLENRQRIELENPLLSEQSRQALATYLPYFTGTPKP</sequence>
<feature type="chain" id="PRO_5030066940" evidence="1">
    <location>
        <begin position="25"/>
        <end position="307"/>
    </location>
</feature>
<keyword evidence="1" id="KW-0732">Signal</keyword>
<evidence type="ECO:0000313" key="2">
    <source>
        <dbReference type="EMBL" id="HBU50151.1"/>
    </source>
</evidence>
<reference evidence="2 3" key="1">
    <citation type="journal article" date="2018" name="Nat. Biotechnol.">
        <title>A standardized bacterial taxonomy based on genome phylogeny substantially revises the tree of life.</title>
        <authorList>
            <person name="Parks D.H."/>
            <person name="Chuvochina M."/>
            <person name="Waite D.W."/>
            <person name="Rinke C."/>
            <person name="Skarshewski A."/>
            <person name="Chaumeil P.A."/>
            <person name="Hugenholtz P."/>
        </authorList>
    </citation>
    <scope>NUCLEOTIDE SEQUENCE [LARGE SCALE GENOMIC DNA]</scope>
    <source>
        <strain evidence="2">UBA11621</strain>
    </source>
</reference>
<comment type="caution">
    <text evidence="2">The sequence shown here is derived from an EMBL/GenBank/DDBJ whole genome shotgun (WGS) entry which is preliminary data.</text>
</comment>
<gene>
    <name evidence="2" type="ORF">DEB45_02725</name>
</gene>
<dbReference type="EMBL" id="DONK01000042">
    <property type="protein sequence ID" value="HBU50151.1"/>
    <property type="molecule type" value="Genomic_DNA"/>
</dbReference>
<evidence type="ECO:0000313" key="3">
    <source>
        <dbReference type="Proteomes" id="UP000264779"/>
    </source>
</evidence>
<organism evidence="2 3">
    <name type="scientific">Alteromonas australica</name>
    <dbReference type="NCBI Taxonomy" id="589873"/>
    <lineage>
        <taxon>Bacteria</taxon>
        <taxon>Pseudomonadati</taxon>
        <taxon>Pseudomonadota</taxon>
        <taxon>Gammaproteobacteria</taxon>
        <taxon>Alteromonadales</taxon>
        <taxon>Alteromonadaceae</taxon>
        <taxon>Alteromonas/Salinimonas group</taxon>
        <taxon>Alteromonas</taxon>
    </lineage>
</organism>
<evidence type="ECO:0000256" key="1">
    <source>
        <dbReference type="SAM" id="SignalP"/>
    </source>
</evidence>
<dbReference type="AlphaFoldDB" id="A0A358DV50"/>
<dbReference type="SUPFAM" id="SSF53850">
    <property type="entry name" value="Periplasmic binding protein-like II"/>
    <property type="match status" value="1"/>
</dbReference>
<accession>A0A358DV50</accession>
<proteinExistence type="predicted"/>
<name>A0A358DV50_9ALTE</name>
<feature type="signal peptide" evidence="1">
    <location>
        <begin position="1"/>
        <end position="24"/>
    </location>
</feature>
<dbReference type="Proteomes" id="UP000264779">
    <property type="component" value="Unassembled WGS sequence"/>
</dbReference>